<dbReference type="GO" id="GO:0005886">
    <property type="term" value="C:plasma membrane"/>
    <property type="evidence" value="ECO:0007669"/>
    <property type="project" value="UniProtKB-SubCell"/>
</dbReference>
<name>A0A8J6XVE4_9BACT</name>
<keyword evidence="7" id="KW-0808">Transferase</keyword>
<evidence type="ECO:0000256" key="11">
    <source>
        <dbReference type="ARBA" id="ARBA00023012"/>
    </source>
</evidence>
<proteinExistence type="predicted"/>
<dbReference type="InterPro" id="IPR003594">
    <property type="entry name" value="HATPase_dom"/>
</dbReference>
<feature type="transmembrane region" description="Helical" evidence="13">
    <location>
        <begin position="12"/>
        <end position="32"/>
    </location>
</feature>
<gene>
    <name evidence="15" type="ORF">IFK94_11010</name>
</gene>
<dbReference type="EMBL" id="JACXWD010000038">
    <property type="protein sequence ID" value="MBD3868643.1"/>
    <property type="molecule type" value="Genomic_DNA"/>
</dbReference>
<dbReference type="Proteomes" id="UP000648239">
    <property type="component" value="Unassembled WGS sequence"/>
</dbReference>
<protein>
    <recommendedName>
        <fullName evidence="4">histidine kinase</fullName>
        <ecNumber evidence="4">2.7.13.3</ecNumber>
    </recommendedName>
</protein>
<evidence type="ECO:0000256" key="6">
    <source>
        <dbReference type="ARBA" id="ARBA00022553"/>
    </source>
</evidence>
<comment type="catalytic activity">
    <reaction evidence="1">
        <text>ATP + protein L-histidine = ADP + protein N-phospho-L-histidine.</text>
        <dbReference type="EC" id="2.7.13.3"/>
    </reaction>
</comment>
<keyword evidence="8" id="KW-0547">Nucleotide-binding</keyword>
<comment type="caution">
    <text evidence="15">The sequence shown here is derived from an EMBL/GenBank/DDBJ whole genome shotgun (WGS) entry which is preliminary data.</text>
</comment>
<evidence type="ECO:0000256" key="2">
    <source>
        <dbReference type="ARBA" id="ARBA00004236"/>
    </source>
</evidence>
<dbReference type="InterPro" id="IPR036097">
    <property type="entry name" value="HisK_dim/P_sf"/>
</dbReference>
<evidence type="ECO:0000256" key="9">
    <source>
        <dbReference type="ARBA" id="ARBA00022777"/>
    </source>
</evidence>
<dbReference type="InterPro" id="IPR050736">
    <property type="entry name" value="Sensor_HK_Regulatory"/>
</dbReference>
<reference evidence="15 16" key="1">
    <citation type="submission" date="2020-08" db="EMBL/GenBank/DDBJ databases">
        <title>Acidobacteriota in marine sediments use diverse sulfur dissimilation pathways.</title>
        <authorList>
            <person name="Wasmund K."/>
        </authorList>
    </citation>
    <scope>NUCLEOTIDE SEQUENCE [LARGE SCALE GENOMIC DNA]</scope>
    <source>
        <strain evidence="15">MAG AM4</strain>
    </source>
</reference>
<dbReference type="InterPro" id="IPR005467">
    <property type="entry name" value="His_kinase_dom"/>
</dbReference>
<dbReference type="AlphaFoldDB" id="A0A8J6XVE4"/>
<evidence type="ECO:0000256" key="8">
    <source>
        <dbReference type="ARBA" id="ARBA00022741"/>
    </source>
</evidence>
<sequence>MAPYRTFLKRHVLWVGFIAAFLPLLALMALQYNSLVKLEAASAYAGEAYLKNFLEGVFDRVLYFYRGNAERVLSVPPSYLVQGNSHKIAWHFRKKEVEGASRLFVMDYTGAKDRLWYYDAASVSMLPSNRQAESRSVFVACAPFQLMSRKGTNLESPNLVVDEKDSDNYMILYPLTNDDFQVVGVAGMVVNMEYFRTRLLPEVIGETLDKYFKDDPDLKPVVKVIDPVDVTAYESDWLPDVAHGVSRYFPWIFSHYRLVVQSGYATPEQWARSNFIVNLSLSGLLAAVLLGGIALAFRAVSRELKLSEMKGDFVSNVSHELRTPLASIRVFGEFMRLGRVTDSEKCEEYGEYIETESRRLTQLLNNILDFSKIESGAKTYHMEPCDLRVVLAQVLKTMEVRNRHSGFNIHYERPDDDFPELRIDCEAMAQAFHNLLDNAVKYSGDSRDISVGLERSGGKVVFWVEDQGVGISRSEQKKIFDRFHRVPTGAVHNVKGSGLGLSIVHHVVAAHHGEIRVKSEPGRGSRFSIILPTTEVM</sequence>
<keyword evidence="5" id="KW-1003">Cell membrane</keyword>
<evidence type="ECO:0000256" key="3">
    <source>
        <dbReference type="ARBA" id="ARBA00004314"/>
    </source>
</evidence>
<dbReference type="SUPFAM" id="SSF55874">
    <property type="entry name" value="ATPase domain of HSP90 chaperone/DNA topoisomerase II/histidine kinase"/>
    <property type="match status" value="1"/>
</dbReference>
<dbReference type="SMART" id="SM00387">
    <property type="entry name" value="HATPase_c"/>
    <property type="match status" value="1"/>
</dbReference>
<feature type="transmembrane region" description="Helical" evidence="13">
    <location>
        <begin position="275"/>
        <end position="300"/>
    </location>
</feature>
<keyword evidence="9 15" id="KW-0418">Kinase</keyword>
<dbReference type="Gene3D" id="1.10.287.130">
    <property type="match status" value="1"/>
</dbReference>
<dbReference type="GO" id="GO:0045121">
    <property type="term" value="C:membrane raft"/>
    <property type="evidence" value="ECO:0007669"/>
    <property type="project" value="UniProtKB-SubCell"/>
</dbReference>
<dbReference type="PANTHER" id="PTHR43711:SF1">
    <property type="entry name" value="HISTIDINE KINASE 1"/>
    <property type="match status" value="1"/>
</dbReference>
<dbReference type="PANTHER" id="PTHR43711">
    <property type="entry name" value="TWO-COMPONENT HISTIDINE KINASE"/>
    <property type="match status" value="1"/>
</dbReference>
<evidence type="ECO:0000259" key="14">
    <source>
        <dbReference type="PROSITE" id="PS50109"/>
    </source>
</evidence>
<dbReference type="PRINTS" id="PR00344">
    <property type="entry name" value="BCTRLSENSOR"/>
</dbReference>
<dbReference type="InterPro" id="IPR036890">
    <property type="entry name" value="HATPase_C_sf"/>
</dbReference>
<dbReference type="CDD" id="cd00082">
    <property type="entry name" value="HisKA"/>
    <property type="match status" value="1"/>
</dbReference>
<keyword evidence="12 13" id="KW-0472">Membrane</keyword>
<keyword evidence="13" id="KW-1133">Transmembrane helix</keyword>
<evidence type="ECO:0000256" key="13">
    <source>
        <dbReference type="SAM" id="Phobius"/>
    </source>
</evidence>
<evidence type="ECO:0000256" key="4">
    <source>
        <dbReference type="ARBA" id="ARBA00012438"/>
    </source>
</evidence>
<evidence type="ECO:0000313" key="15">
    <source>
        <dbReference type="EMBL" id="MBD3868643.1"/>
    </source>
</evidence>
<dbReference type="PROSITE" id="PS50109">
    <property type="entry name" value="HIS_KIN"/>
    <property type="match status" value="1"/>
</dbReference>
<organism evidence="15 16">
    <name type="scientific">Candidatus Polarisedimenticola svalbardensis</name>
    <dbReference type="NCBI Taxonomy" id="2886004"/>
    <lineage>
        <taxon>Bacteria</taxon>
        <taxon>Pseudomonadati</taxon>
        <taxon>Acidobacteriota</taxon>
        <taxon>Candidatus Polarisedimenticolia</taxon>
        <taxon>Candidatus Polarisedimenticolales</taxon>
        <taxon>Candidatus Polarisedimenticolaceae</taxon>
        <taxon>Candidatus Polarisedimenticola</taxon>
    </lineage>
</organism>
<evidence type="ECO:0000313" key="16">
    <source>
        <dbReference type="Proteomes" id="UP000648239"/>
    </source>
</evidence>
<dbReference type="InterPro" id="IPR004358">
    <property type="entry name" value="Sig_transdc_His_kin-like_C"/>
</dbReference>
<keyword evidence="10" id="KW-0067">ATP-binding</keyword>
<dbReference type="GO" id="GO:0000155">
    <property type="term" value="F:phosphorelay sensor kinase activity"/>
    <property type="evidence" value="ECO:0007669"/>
    <property type="project" value="InterPro"/>
</dbReference>
<dbReference type="GO" id="GO:0005524">
    <property type="term" value="F:ATP binding"/>
    <property type="evidence" value="ECO:0007669"/>
    <property type="project" value="UniProtKB-KW"/>
</dbReference>
<dbReference type="FunFam" id="1.10.287.130:FF:000001">
    <property type="entry name" value="Two-component sensor histidine kinase"/>
    <property type="match status" value="1"/>
</dbReference>
<evidence type="ECO:0000256" key="10">
    <source>
        <dbReference type="ARBA" id="ARBA00022840"/>
    </source>
</evidence>
<evidence type="ECO:0000256" key="1">
    <source>
        <dbReference type="ARBA" id="ARBA00000085"/>
    </source>
</evidence>
<dbReference type="SMART" id="SM00388">
    <property type="entry name" value="HisKA"/>
    <property type="match status" value="1"/>
</dbReference>
<accession>A0A8J6XVE4</accession>
<keyword evidence="13" id="KW-0812">Transmembrane</keyword>
<keyword evidence="6" id="KW-0597">Phosphoprotein</keyword>
<dbReference type="SUPFAM" id="SSF47384">
    <property type="entry name" value="Homodimeric domain of signal transducing histidine kinase"/>
    <property type="match status" value="1"/>
</dbReference>
<feature type="domain" description="Histidine kinase" evidence="14">
    <location>
        <begin position="316"/>
        <end position="535"/>
    </location>
</feature>
<dbReference type="FunFam" id="3.30.565.10:FF:000023">
    <property type="entry name" value="PAS domain-containing sensor histidine kinase"/>
    <property type="match status" value="1"/>
</dbReference>
<dbReference type="InterPro" id="IPR003661">
    <property type="entry name" value="HisK_dim/P_dom"/>
</dbReference>
<evidence type="ECO:0000256" key="12">
    <source>
        <dbReference type="ARBA" id="ARBA00023136"/>
    </source>
</evidence>
<evidence type="ECO:0000256" key="5">
    <source>
        <dbReference type="ARBA" id="ARBA00022475"/>
    </source>
</evidence>
<evidence type="ECO:0000256" key="7">
    <source>
        <dbReference type="ARBA" id="ARBA00022679"/>
    </source>
</evidence>
<comment type="subcellular location">
    <subcellularLocation>
        <location evidence="2">Cell membrane</location>
    </subcellularLocation>
    <subcellularLocation>
        <location evidence="3">Membrane raft</location>
        <topology evidence="3">Multi-pass membrane protein</topology>
    </subcellularLocation>
</comment>
<dbReference type="Gene3D" id="3.30.565.10">
    <property type="entry name" value="Histidine kinase-like ATPase, C-terminal domain"/>
    <property type="match status" value="1"/>
</dbReference>
<dbReference type="EC" id="2.7.13.3" evidence="4"/>
<keyword evidence="11" id="KW-0902">Two-component regulatory system</keyword>
<dbReference type="Pfam" id="PF02518">
    <property type="entry name" value="HATPase_c"/>
    <property type="match status" value="1"/>
</dbReference>
<dbReference type="Pfam" id="PF00512">
    <property type="entry name" value="HisKA"/>
    <property type="match status" value="1"/>
</dbReference>